<keyword evidence="8" id="KW-1185">Reference proteome</keyword>
<keyword evidence="3 6" id="KW-0812">Transmembrane</keyword>
<evidence type="ECO:0000256" key="4">
    <source>
        <dbReference type="ARBA" id="ARBA00022989"/>
    </source>
</evidence>
<dbReference type="Proteomes" id="UP000000346">
    <property type="component" value="Chromosome"/>
</dbReference>
<comment type="subcellular location">
    <subcellularLocation>
        <location evidence="1">Cell membrane</location>
        <topology evidence="1">Multi-pass membrane protein</topology>
    </subcellularLocation>
</comment>
<organism evidence="7 8">
    <name type="scientific">Acidilobus saccharovorans (strain DSM 16705 / JCM 18335 / VKM B-2471 / 345-15)</name>
    <dbReference type="NCBI Taxonomy" id="666510"/>
    <lineage>
        <taxon>Archaea</taxon>
        <taxon>Thermoproteota</taxon>
        <taxon>Thermoprotei</taxon>
        <taxon>Acidilobales</taxon>
        <taxon>Acidilobaceae</taxon>
        <taxon>Acidilobus</taxon>
    </lineage>
</organism>
<evidence type="ECO:0000256" key="2">
    <source>
        <dbReference type="ARBA" id="ARBA00022475"/>
    </source>
</evidence>
<dbReference type="InterPro" id="IPR020948">
    <property type="entry name" value="P_starv_induced_PsiE-like"/>
</dbReference>
<feature type="transmembrane region" description="Helical" evidence="6">
    <location>
        <begin position="64"/>
        <end position="86"/>
    </location>
</feature>
<evidence type="ECO:0000256" key="1">
    <source>
        <dbReference type="ARBA" id="ARBA00004651"/>
    </source>
</evidence>
<keyword evidence="5 6" id="KW-0472">Membrane</keyword>
<keyword evidence="4 6" id="KW-1133">Transmembrane helix</keyword>
<evidence type="ECO:0000313" key="8">
    <source>
        <dbReference type="Proteomes" id="UP000000346"/>
    </source>
</evidence>
<sequence>MQAAQDPQGNLLSASLGRTSRLLLLAVELLIALAIIVVMVLSLWNLLVEVEAASAQLSSGDAAAAHVTILSMVDLVIIMLLAADLMRTIVISVREGYISIRSIVEVAMIVIVREMVASSITQQQINPVTIMELALAFLAVAAAYVITGVFRGGEEAHQGCPQAP</sequence>
<name>D9Q147_ACIS3</name>
<feature type="transmembrane region" description="Helical" evidence="6">
    <location>
        <begin position="22"/>
        <end position="44"/>
    </location>
</feature>
<dbReference type="HOGENOM" id="CLU_1615219_0_0_2"/>
<dbReference type="eggNOG" id="arCOG13718">
    <property type="taxonomic scope" value="Archaea"/>
</dbReference>
<evidence type="ECO:0000256" key="5">
    <source>
        <dbReference type="ARBA" id="ARBA00023136"/>
    </source>
</evidence>
<evidence type="ECO:0000256" key="3">
    <source>
        <dbReference type="ARBA" id="ARBA00022692"/>
    </source>
</evidence>
<dbReference type="AlphaFoldDB" id="D9Q147"/>
<gene>
    <name evidence="7" type="ordered locus">ASAC_0628</name>
</gene>
<dbReference type="KEGG" id="asc:ASAC_0628"/>
<dbReference type="EMBL" id="CP001742">
    <property type="protein sequence ID" value="ADL19035.1"/>
    <property type="molecule type" value="Genomic_DNA"/>
</dbReference>
<dbReference type="GO" id="GO:0005886">
    <property type="term" value="C:plasma membrane"/>
    <property type="evidence" value="ECO:0007669"/>
    <property type="project" value="UniProtKB-SubCell"/>
</dbReference>
<evidence type="ECO:0000256" key="6">
    <source>
        <dbReference type="SAM" id="Phobius"/>
    </source>
</evidence>
<accession>D9Q147</accession>
<feature type="transmembrane region" description="Helical" evidence="6">
    <location>
        <begin position="128"/>
        <end position="150"/>
    </location>
</feature>
<dbReference type="STRING" id="666510.ASAC_0628"/>
<dbReference type="Pfam" id="PF06146">
    <property type="entry name" value="PsiE"/>
    <property type="match status" value="1"/>
</dbReference>
<reference evidence="7 8" key="1">
    <citation type="journal article" date="2010" name="Appl. Environ. Microbiol.">
        <title>The genome sequence of the crenarchaeon Acidilobus saccharovorans supports a new order, Acidilobales, and suggests an important ecological role in terrestrial acidic hot springs.</title>
        <authorList>
            <person name="Mardanov A.V."/>
            <person name="Svetlitchnyi V.A."/>
            <person name="Beletsky A.V."/>
            <person name="Prokofeva M.I."/>
            <person name="Bonch-Osmolovskaya E.A."/>
            <person name="Ravin N.V."/>
            <person name="Skryabin K.G."/>
        </authorList>
    </citation>
    <scope>NUCLEOTIDE SEQUENCE [LARGE SCALE GENOMIC DNA]</scope>
    <source>
        <strain evidence="8">DSM 16705 / JCM 18335 / VKM B-2471 / 345-15</strain>
    </source>
</reference>
<keyword evidence="2" id="KW-1003">Cell membrane</keyword>
<evidence type="ECO:0000313" key="7">
    <source>
        <dbReference type="EMBL" id="ADL19035.1"/>
    </source>
</evidence>
<dbReference type="InParanoid" id="D9Q147"/>
<protein>
    <submittedName>
        <fullName evidence="7">Uncharacterized protein</fullName>
    </submittedName>
</protein>
<proteinExistence type="predicted"/>